<feature type="transmembrane region" description="Helical" evidence="8">
    <location>
        <begin position="372"/>
        <end position="394"/>
    </location>
</feature>
<evidence type="ECO:0000256" key="4">
    <source>
        <dbReference type="ARBA" id="ARBA00022692"/>
    </source>
</evidence>
<gene>
    <name evidence="11" type="ORF">Vretimale_9840</name>
</gene>
<feature type="compositionally biased region" description="Polar residues" evidence="9">
    <location>
        <begin position="649"/>
        <end position="663"/>
    </location>
</feature>
<feature type="transmembrane region" description="Helical" evidence="8">
    <location>
        <begin position="46"/>
        <end position="69"/>
    </location>
</feature>
<feature type="transmembrane region" description="Helical" evidence="8">
    <location>
        <begin position="422"/>
        <end position="447"/>
    </location>
</feature>
<keyword evidence="3 8" id="KW-0813">Transport</keyword>
<feature type="region of interest" description="Disordered" evidence="9">
    <location>
        <begin position="603"/>
        <end position="623"/>
    </location>
</feature>
<feature type="domain" description="Ammonium transporter AmtB-like" evidence="10">
    <location>
        <begin position="53"/>
        <end position="474"/>
    </location>
</feature>
<name>A0A8J4GEB3_9CHLO</name>
<organism evidence="11 12">
    <name type="scientific">Volvox reticuliferus</name>
    <dbReference type="NCBI Taxonomy" id="1737510"/>
    <lineage>
        <taxon>Eukaryota</taxon>
        <taxon>Viridiplantae</taxon>
        <taxon>Chlorophyta</taxon>
        <taxon>core chlorophytes</taxon>
        <taxon>Chlorophyceae</taxon>
        <taxon>CS clade</taxon>
        <taxon>Chlamydomonadales</taxon>
        <taxon>Volvocaceae</taxon>
        <taxon>Volvox</taxon>
    </lineage>
</organism>
<evidence type="ECO:0000256" key="2">
    <source>
        <dbReference type="ARBA" id="ARBA00005887"/>
    </source>
</evidence>
<feature type="compositionally biased region" description="Low complexity" evidence="9">
    <location>
        <begin position="636"/>
        <end position="648"/>
    </location>
</feature>
<evidence type="ECO:0000256" key="3">
    <source>
        <dbReference type="ARBA" id="ARBA00022448"/>
    </source>
</evidence>
<dbReference type="SUPFAM" id="SSF111352">
    <property type="entry name" value="Ammonium transporter"/>
    <property type="match status" value="1"/>
</dbReference>
<feature type="transmembrane region" description="Helical" evidence="8">
    <location>
        <begin position="255"/>
        <end position="272"/>
    </location>
</feature>
<evidence type="ECO:0000256" key="1">
    <source>
        <dbReference type="ARBA" id="ARBA00004141"/>
    </source>
</evidence>
<proteinExistence type="inferred from homology"/>
<dbReference type="FunFam" id="1.10.3430.10:FF:000006">
    <property type="entry name" value="Ammonium transporter"/>
    <property type="match status" value="1"/>
</dbReference>
<feature type="compositionally biased region" description="Polar residues" evidence="9">
    <location>
        <begin position="752"/>
        <end position="769"/>
    </location>
</feature>
<keyword evidence="7 8" id="KW-0924">Ammonia transport</keyword>
<feature type="transmembrane region" description="Helical" evidence="8">
    <location>
        <begin position="90"/>
        <end position="111"/>
    </location>
</feature>
<dbReference type="GO" id="GO:0097272">
    <property type="term" value="P:ammonium homeostasis"/>
    <property type="evidence" value="ECO:0007669"/>
    <property type="project" value="TreeGrafter"/>
</dbReference>
<dbReference type="PROSITE" id="PS01219">
    <property type="entry name" value="AMMONIUM_TRANSP"/>
    <property type="match status" value="1"/>
</dbReference>
<feature type="transmembrane region" description="Helical" evidence="8">
    <location>
        <begin position="145"/>
        <end position="163"/>
    </location>
</feature>
<protein>
    <recommendedName>
        <fullName evidence="8">Ammonium transporter</fullName>
    </recommendedName>
</protein>
<dbReference type="NCBIfam" id="TIGR00836">
    <property type="entry name" value="amt"/>
    <property type="match status" value="1"/>
</dbReference>
<keyword evidence="6 8" id="KW-0472">Membrane</keyword>
<evidence type="ECO:0000313" key="11">
    <source>
        <dbReference type="EMBL" id="GIM05369.1"/>
    </source>
</evidence>
<feature type="region of interest" description="Disordered" evidence="9">
    <location>
        <begin position="746"/>
        <end position="776"/>
    </location>
</feature>
<feature type="transmembrane region" description="Helical" evidence="8">
    <location>
        <begin position="211"/>
        <end position="234"/>
    </location>
</feature>
<comment type="subcellular location">
    <subcellularLocation>
        <location evidence="8">Cell membrane</location>
        <topology evidence="8">Multi-pass membrane protein</topology>
    </subcellularLocation>
    <subcellularLocation>
        <location evidence="1">Membrane</location>
        <topology evidence="1">Multi-pass membrane protein</topology>
    </subcellularLocation>
</comment>
<evidence type="ECO:0000256" key="9">
    <source>
        <dbReference type="SAM" id="MobiDB-lite"/>
    </source>
</evidence>
<dbReference type="InterPro" id="IPR018047">
    <property type="entry name" value="Ammonium_transpt_CS"/>
</dbReference>
<comment type="similarity">
    <text evidence="2 8">Belongs to the ammonia transporter channel (TC 1.A.11.2) family.</text>
</comment>
<keyword evidence="4 8" id="KW-0812">Transmembrane</keyword>
<dbReference type="Pfam" id="PF00909">
    <property type="entry name" value="Ammonium_transp"/>
    <property type="match status" value="1"/>
</dbReference>
<dbReference type="AlphaFoldDB" id="A0A8J4GEB3"/>
<dbReference type="EMBL" id="BNCQ01000018">
    <property type="protein sequence ID" value="GIM05369.1"/>
    <property type="molecule type" value="Genomic_DNA"/>
</dbReference>
<evidence type="ECO:0000259" key="10">
    <source>
        <dbReference type="Pfam" id="PF00909"/>
    </source>
</evidence>
<dbReference type="InterPro" id="IPR001905">
    <property type="entry name" value="Ammonium_transpt"/>
</dbReference>
<sequence length="776" mass="78345">MTDGSSQAGHCSAEQYASLLQALHGDGAAATELCKLFTTNARTEEVVYGLNTVFMVLSGALVFIMHGGFAMLEAGAIRSKNAMNILLQTVLDGAASAVMWYLVGFGFAYGIGDKPNGFIGDALFGLARYSSHQTVTGTGEWTSWFFQWAFCATAATIPAGAVAERFNFNAYLGYSIFLGGFVYPVVVHWVWCPTGWLGYGTDKPLLGAGMIDFAGSGVVHMTGGLAGLIGAWMVGPRMGRFDANGQPVHMPGHSAILVVLGTVLLWFGWYGFNPGSALIVDTVSSAMIAGRAAVTTTLSGAAGGLTCLALAVIRHRAWDLTSLCNGMLVGFVSVTAGCTVFEPWAALLCGSLSAILFEAACAALLRLRIDDVVSAGPMHGVCGAWGVLFVGLLAKEEYVRQTFPSRDTYPHGLFYAGGGKLLASQVIGLLAIAGWVAGTMGPFFAAFKLAKSLRISAEDESMGLDASKHGGSAYNIPMQRYVGAFGEGPNAVDNSNRDVFITPPYTNGGGGGGGGGGAVGAVGDAIMRGVTFGGGAVIVSGGGGMVGGNGNVTANGSAFVTPFDGLNSILSSRPISSPAVSALAGHISGGPPTGTGVLDSSIGSEGPRMFCQSPMGGLQQQGAALPSCSAPTLAAAADDASQSQSQSQLETGKQTVPSVSEDTTGGRSGCGEGRHGDVKATTVDVARSGASGKATTSAPLDRPNDGHIGHGTSHSAAAAAADATTNAVTSTAAVAAVAAAVAATAGAGAQDSRGQGSRNSSGTGVTTFNVEVDGRA</sequence>
<evidence type="ECO:0000256" key="5">
    <source>
        <dbReference type="ARBA" id="ARBA00022989"/>
    </source>
</evidence>
<dbReference type="Proteomes" id="UP000722791">
    <property type="component" value="Unassembled WGS sequence"/>
</dbReference>
<evidence type="ECO:0000256" key="8">
    <source>
        <dbReference type="RuleBase" id="RU362002"/>
    </source>
</evidence>
<feature type="transmembrane region" description="Helical" evidence="8">
    <location>
        <begin position="170"/>
        <end position="191"/>
    </location>
</feature>
<dbReference type="PANTHER" id="PTHR11730:SF6">
    <property type="entry name" value="AMMONIUM TRANSPORTER"/>
    <property type="match status" value="1"/>
</dbReference>
<dbReference type="GO" id="GO:0005886">
    <property type="term" value="C:plasma membrane"/>
    <property type="evidence" value="ECO:0007669"/>
    <property type="project" value="UniProtKB-SubCell"/>
</dbReference>
<dbReference type="Gene3D" id="1.10.3430.10">
    <property type="entry name" value="Ammonium transporter AmtB like domains"/>
    <property type="match status" value="1"/>
</dbReference>
<feature type="transmembrane region" description="Helical" evidence="8">
    <location>
        <begin position="292"/>
        <end position="313"/>
    </location>
</feature>
<comment type="caution">
    <text evidence="11">The sequence shown here is derived from an EMBL/GenBank/DDBJ whole genome shotgun (WGS) entry which is preliminary data.</text>
</comment>
<feature type="region of interest" description="Disordered" evidence="9">
    <location>
        <begin position="636"/>
        <end position="713"/>
    </location>
</feature>
<evidence type="ECO:0000313" key="12">
    <source>
        <dbReference type="Proteomes" id="UP000722791"/>
    </source>
</evidence>
<dbReference type="InterPro" id="IPR024041">
    <property type="entry name" value="NH4_transpt_AmtB-like_dom"/>
</dbReference>
<keyword evidence="5 8" id="KW-1133">Transmembrane helix</keyword>
<dbReference type="PANTHER" id="PTHR11730">
    <property type="entry name" value="AMMONIUM TRANSPORTER"/>
    <property type="match status" value="1"/>
</dbReference>
<reference evidence="11" key="1">
    <citation type="journal article" date="2021" name="Proc. Natl. Acad. Sci. U.S.A.">
        <title>Three genomes in the algal genus Volvox reveal the fate of a haploid sex-determining region after a transition to homothallism.</title>
        <authorList>
            <person name="Yamamoto K."/>
            <person name="Hamaji T."/>
            <person name="Kawai-Toyooka H."/>
            <person name="Matsuzaki R."/>
            <person name="Takahashi F."/>
            <person name="Nishimura Y."/>
            <person name="Kawachi M."/>
            <person name="Noguchi H."/>
            <person name="Minakuchi Y."/>
            <person name="Umen J.G."/>
            <person name="Toyoda A."/>
            <person name="Nozaki H."/>
        </authorList>
    </citation>
    <scope>NUCLEOTIDE SEQUENCE</scope>
    <source>
        <strain evidence="11">NIES-3785</strain>
    </source>
</reference>
<evidence type="ECO:0000256" key="6">
    <source>
        <dbReference type="ARBA" id="ARBA00023136"/>
    </source>
</evidence>
<dbReference type="InterPro" id="IPR029020">
    <property type="entry name" value="Ammonium/urea_transptr"/>
</dbReference>
<feature type="transmembrane region" description="Helical" evidence="8">
    <location>
        <begin position="320"/>
        <end position="338"/>
    </location>
</feature>
<accession>A0A8J4GEB3</accession>
<dbReference type="GO" id="GO:0008519">
    <property type="term" value="F:ammonium channel activity"/>
    <property type="evidence" value="ECO:0007669"/>
    <property type="project" value="InterPro"/>
</dbReference>
<evidence type="ECO:0000256" key="7">
    <source>
        <dbReference type="ARBA" id="ARBA00023177"/>
    </source>
</evidence>